<gene>
    <name evidence="2" type="ORF">F0U60_52685</name>
</gene>
<evidence type="ECO:0000313" key="3">
    <source>
        <dbReference type="Proteomes" id="UP001611383"/>
    </source>
</evidence>
<keyword evidence="1" id="KW-0812">Transmembrane</keyword>
<dbReference type="EMBL" id="CP043494">
    <property type="protein sequence ID" value="WNG51817.1"/>
    <property type="molecule type" value="Genomic_DNA"/>
</dbReference>
<proteinExistence type="predicted"/>
<dbReference type="Proteomes" id="UP001611383">
    <property type="component" value="Chromosome"/>
</dbReference>
<keyword evidence="1" id="KW-0472">Membrane</keyword>
<keyword evidence="1" id="KW-1133">Transmembrane helix</keyword>
<organism evidence="2 3">
    <name type="scientific">Archangium minus</name>
    <dbReference type="NCBI Taxonomy" id="83450"/>
    <lineage>
        <taxon>Bacteria</taxon>
        <taxon>Pseudomonadati</taxon>
        <taxon>Myxococcota</taxon>
        <taxon>Myxococcia</taxon>
        <taxon>Myxococcales</taxon>
        <taxon>Cystobacterineae</taxon>
        <taxon>Archangiaceae</taxon>
        <taxon>Archangium</taxon>
    </lineage>
</organism>
<evidence type="ECO:0000256" key="1">
    <source>
        <dbReference type="SAM" id="Phobius"/>
    </source>
</evidence>
<sequence length="133" mass="15211">MKARLIHGTAGILFDALALMYGGLAAFLAFYAYYEGTQEQFWFYRLTLSTLPVTLVALFSTLLPHGSTSRSWIRFALFEAMSLWLLVIEAEYNWRIGFFDGVVNLLLTLLVDTAAYWMVLNVSQALRQQKRLT</sequence>
<evidence type="ECO:0000313" key="2">
    <source>
        <dbReference type="EMBL" id="WNG51817.1"/>
    </source>
</evidence>
<feature type="transmembrane region" description="Helical" evidence="1">
    <location>
        <begin position="72"/>
        <end position="90"/>
    </location>
</feature>
<feature type="transmembrane region" description="Helical" evidence="1">
    <location>
        <begin position="12"/>
        <end position="34"/>
    </location>
</feature>
<name>A0ABY9X8V1_9BACT</name>
<protein>
    <submittedName>
        <fullName evidence="2">Uncharacterized protein</fullName>
    </submittedName>
</protein>
<reference evidence="2 3" key="1">
    <citation type="submission" date="2019-08" db="EMBL/GenBank/DDBJ databases">
        <title>Archangium and Cystobacter genomes.</title>
        <authorList>
            <person name="Chen I.-C.K."/>
            <person name="Wielgoss S."/>
        </authorList>
    </citation>
    <scope>NUCLEOTIDE SEQUENCE [LARGE SCALE GENOMIC DNA]</scope>
    <source>
        <strain evidence="2 3">Cbm 6</strain>
    </source>
</reference>
<feature type="transmembrane region" description="Helical" evidence="1">
    <location>
        <begin position="40"/>
        <end position="60"/>
    </location>
</feature>
<keyword evidence="3" id="KW-1185">Reference proteome</keyword>
<feature type="transmembrane region" description="Helical" evidence="1">
    <location>
        <begin position="102"/>
        <end position="122"/>
    </location>
</feature>
<accession>A0ABY9X8V1</accession>
<dbReference type="RefSeq" id="WP_395812110.1">
    <property type="nucleotide sequence ID" value="NZ_CP043494.1"/>
</dbReference>